<evidence type="ECO:0000313" key="1">
    <source>
        <dbReference type="EMBL" id="CDF36274.1"/>
    </source>
</evidence>
<dbReference type="Proteomes" id="UP000012073">
    <property type="component" value="Unassembled WGS sequence"/>
</dbReference>
<sequence length="78" mass="9239">MLRGFVIREKLKETLFRARHECGRGPAASMLEVLSRRLRKDFGKIYRALVWLAVFQSNPFHFAASYEKQRRRWGTPTV</sequence>
<dbReference type="GeneID" id="17323810"/>
<dbReference type="EMBL" id="HG001769">
    <property type="protein sequence ID" value="CDF36274.1"/>
    <property type="molecule type" value="Genomic_DNA"/>
</dbReference>
<gene>
    <name evidence="1" type="ORF">CHC_T00004639001</name>
</gene>
<dbReference type="RefSeq" id="XP_005716093.1">
    <property type="nucleotide sequence ID" value="XM_005716036.1"/>
</dbReference>
<proteinExistence type="predicted"/>
<evidence type="ECO:0000313" key="2">
    <source>
        <dbReference type="Proteomes" id="UP000012073"/>
    </source>
</evidence>
<accession>R7QDW1</accession>
<protein>
    <submittedName>
        <fullName evidence="1">Uncharacterized protein</fullName>
    </submittedName>
</protein>
<name>R7QDW1_CHOCR</name>
<dbReference type="KEGG" id="ccp:CHC_T00004639001"/>
<dbReference type="Gramene" id="CDF36274">
    <property type="protein sequence ID" value="CDF36274"/>
    <property type="gene ID" value="CHC_T00004639001"/>
</dbReference>
<reference evidence="2" key="1">
    <citation type="journal article" date="2013" name="Proc. Natl. Acad. Sci. U.S.A.">
        <title>Genome structure and metabolic features in the red seaweed Chondrus crispus shed light on evolution of the Archaeplastida.</title>
        <authorList>
            <person name="Collen J."/>
            <person name="Porcel B."/>
            <person name="Carre W."/>
            <person name="Ball S.G."/>
            <person name="Chaparro C."/>
            <person name="Tonon T."/>
            <person name="Barbeyron T."/>
            <person name="Michel G."/>
            <person name="Noel B."/>
            <person name="Valentin K."/>
            <person name="Elias M."/>
            <person name="Artiguenave F."/>
            <person name="Arun A."/>
            <person name="Aury J.M."/>
            <person name="Barbosa-Neto J.F."/>
            <person name="Bothwell J.H."/>
            <person name="Bouget F.Y."/>
            <person name="Brillet L."/>
            <person name="Cabello-Hurtado F."/>
            <person name="Capella-Gutierrez S."/>
            <person name="Charrier B."/>
            <person name="Cladiere L."/>
            <person name="Cock J.M."/>
            <person name="Coelho S.M."/>
            <person name="Colleoni C."/>
            <person name="Czjzek M."/>
            <person name="Da Silva C."/>
            <person name="Delage L."/>
            <person name="Denoeud F."/>
            <person name="Deschamps P."/>
            <person name="Dittami S.M."/>
            <person name="Gabaldon T."/>
            <person name="Gachon C.M."/>
            <person name="Groisillier A."/>
            <person name="Herve C."/>
            <person name="Jabbari K."/>
            <person name="Katinka M."/>
            <person name="Kloareg B."/>
            <person name="Kowalczyk N."/>
            <person name="Labadie K."/>
            <person name="Leblanc C."/>
            <person name="Lopez P.J."/>
            <person name="McLachlan D.H."/>
            <person name="Meslet-Cladiere L."/>
            <person name="Moustafa A."/>
            <person name="Nehr Z."/>
            <person name="Nyvall Collen P."/>
            <person name="Panaud O."/>
            <person name="Partensky F."/>
            <person name="Poulain J."/>
            <person name="Rensing S.A."/>
            <person name="Rousvoal S."/>
            <person name="Samson G."/>
            <person name="Symeonidi A."/>
            <person name="Weissenbach J."/>
            <person name="Zambounis A."/>
            <person name="Wincker P."/>
            <person name="Boyen C."/>
        </authorList>
    </citation>
    <scope>NUCLEOTIDE SEQUENCE [LARGE SCALE GENOMIC DNA]</scope>
    <source>
        <strain evidence="2">cv. Stackhouse</strain>
    </source>
</reference>
<organism evidence="1 2">
    <name type="scientific">Chondrus crispus</name>
    <name type="common">Carrageen Irish moss</name>
    <name type="synonym">Polymorpha crispa</name>
    <dbReference type="NCBI Taxonomy" id="2769"/>
    <lineage>
        <taxon>Eukaryota</taxon>
        <taxon>Rhodophyta</taxon>
        <taxon>Florideophyceae</taxon>
        <taxon>Rhodymeniophycidae</taxon>
        <taxon>Gigartinales</taxon>
        <taxon>Gigartinaceae</taxon>
        <taxon>Chondrus</taxon>
    </lineage>
</organism>
<dbReference type="AlphaFoldDB" id="R7QDW1"/>
<keyword evidence="2" id="KW-1185">Reference proteome</keyword>